<proteinExistence type="predicted"/>
<sequence length="212" mass="24358">MNFLCKTVLMFFGFNFLISCTQKTLNKGNQIYESDLSTYADHYSFSLPTKESLDEKVSHIVTGKIISNTEYRNFSIYSLKVKEIYKGTSKIEIINLIELKRSQLSSKIINGDSYLFFGTLINNIMNTNPVLEGVRPKNKLDNTNINIPVTLVLPPIGSITSNKFNFANALTKKDYSLLEKLFEKNKTLFYVTSFNFHSVDSFEAQKIIEYYK</sequence>
<reference evidence="1 2" key="1">
    <citation type="submission" date="2020-04" db="EMBL/GenBank/DDBJ databases">
        <title>Flammeovirga sp. SR4, a novel species isolated from seawater.</title>
        <authorList>
            <person name="Wang X."/>
        </authorList>
    </citation>
    <scope>NUCLEOTIDE SEQUENCE [LARGE SCALE GENOMIC DNA]</scope>
    <source>
        <strain evidence="1 2">SR4</strain>
    </source>
</reference>
<evidence type="ECO:0000313" key="2">
    <source>
        <dbReference type="Proteomes" id="UP000585050"/>
    </source>
</evidence>
<evidence type="ECO:0000313" key="1">
    <source>
        <dbReference type="EMBL" id="NLR95068.1"/>
    </source>
</evidence>
<comment type="caution">
    <text evidence="1">The sequence shown here is derived from an EMBL/GenBank/DDBJ whole genome shotgun (WGS) entry which is preliminary data.</text>
</comment>
<dbReference type="RefSeq" id="WP_168885773.1">
    <property type="nucleotide sequence ID" value="NZ_JABAIL010000032.1"/>
</dbReference>
<protein>
    <recommendedName>
        <fullName evidence="3">Lipoprotein</fullName>
    </recommendedName>
</protein>
<dbReference type="Proteomes" id="UP000585050">
    <property type="component" value="Unassembled WGS sequence"/>
</dbReference>
<evidence type="ECO:0008006" key="3">
    <source>
        <dbReference type="Google" id="ProtNLM"/>
    </source>
</evidence>
<gene>
    <name evidence="1" type="ORF">HGP29_27965</name>
</gene>
<organism evidence="1 2">
    <name type="scientific">Flammeovirga agarivorans</name>
    <dbReference type="NCBI Taxonomy" id="2726742"/>
    <lineage>
        <taxon>Bacteria</taxon>
        <taxon>Pseudomonadati</taxon>
        <taxon>Bacteroidota</taxon>
        <taxon>Cytophagia</taxon>
        <taxon>Cytophagales</taxon>
        <taxon>Flammeovirgaceae</taxon>
        <taxon>Flammeovirga</taxon>
    </lineage>
</organism>
<keyword evidence="2" id="KW-1185">Reference proteome</keyword>
<dbReference type="EMBL" id="JABAIL010000032">
    <property type="protein sequence ID" value="NLR95068.1"/>
    <property type="molecule type" value="Genomic_DNA"/>
</dbReference>
<accession>A0A7X8SRI7</accession>
<dbReference type="AlphaFoldDB" id="A0A7X8SRI7"/>
<name>A0A7X8SRI7_9BACT</name>
<dbReference type="PROSITE" id="PS51257">
    <property type="entry name" value="PROKAR_LIPOPROTEIN"/>
    <property type="match status" value="1"/>
</dbReference>